<name>A0A6S7HTY2_PARCT</name>
<dbReference type="AlphaFoldDB" id="A0A6S7HTY2"/>
<dbReference type="EMBL" id="CACRXK020006301">
    <property type="protein sequence ID" value="CAB4009014.1"/>
    <property type="molecule type" value="Genomic_DNA"/>
</dbReference>
<organism evidence="1 2">
    <name type="scientific">Paramuricea clavata</name>
    <name type="common">Red gorgonian</name>
    <name type="synonym">Violescent sea-whip</name>
    <dbReference type="NCBI Taxonomy" id="317549"/>
    <lineage>
        <taxon>Eukaryota</taxon>
        <taxon>Metazoa</taxon>
        <taxon>Cnidaria</taxon>
        <taxon>Anthozoa</taxon>
        <taxon>Octocorallia</taxon>
        <taxon>Malacalcyonacea</taxon>
        <taxon>Plexauridae</taxon>
        <taxon>Paramuricea</taxon>
    </lineage>
</organism>
<gene>
    <name evidence="1" type="ORF">PACLA_8A075252</name>
</gene>
<evidence type="ECO:0000313" key="1">
    <source>
        <dbReference type="EMBL" id="CAB4009014.1"/>
    </source>
</evidence>
<protein>
    <submittedName>
        <fullName evidence="1">Uncharacterized protein</fullName>
    </submittedName>
</protein>
<sequence>TPIYDDCVAYHEKGCSTNQDSPSPYFIKSRNSAGYEPYSDICKTQSQIQWCNGVGWTYIGAVDISNSPDDGGYESELWTTKGINQTLFNSQFWSANVTEVCLTSVIFNIQIPVEAPSLRSLFFEKKILNMTSQQWVDSIAPLWDDTISTPNFTAGCFEIGFNVGDEGGAAPRARLGILSTHRAGTHNKNDSFRNP</sequence>
<feature type="non-terminal residue" evidence="1">
    <location>
        <position position="195"/>
    </location>
</feature>
<dbReference type="OrthoDB" id="10516866at2759"/>
<evidence type="ECO:0000313" key="2">
    <source>
        <dbReference type="Proteomes" id="UP001152795"/>
    </source>
</evidence>
<dbReference type="Proteomes" id="UP001152795">
    <property type="component" value="Unassembled WGS sequence"/>
</dbReference>
<reference evidence="1" key="1">
    <citation type="submission" date="2020-04" db="EMBL/GenBank/DDBJ databases">
        <authorList>
            <person name="Alioto T."/>
            <person name="Alioto T."/>
            <person name="Gomez Garrido J."/>
        </authorList>
    </citation>
    <scope>NUCLEOTIDE SEQUENCE</scope>
    <source>
        <strain evidence="1">A484AB</strain>
    </source>
</reference>
<keyword evidence="2" id="KW-1185">Reference proteome</keyword>
<comment type="caution">
    <text evidence="1">The sequence shown here is derived from an EMBL/GenBank/DDBJ whole genome shotgun (WGS) entry which is preliminary data.</text>
</comment>
<accession>A0A6S7HTY2</accession>
<proteinExistence type="predicted"/>